<gene>
    <name evidence="2" type="ORF">FYC62_11880</name>
</gene>
<evidence type="ECO:0000256" key="1">
    <source>
        <dbReference type="SAM" id="MobiDB-lite"/>
    </source>
</evidence>
<keyword evidence="3" id="KW-1185">Reference proteome</keyword>
<evidence type="ECO:0000313" key="2">
    <source>
        <dbReference type="EMBL" id="QEK52261.1"/>
    </source>
</evidence>
<dbReference type="EMBL" id="CP043329">
    <property type="protein sequence ID" value="QEK52261.1"/>
    <property type="molecule type" value="Genomic_DNA"/>
</dbReference>
<evidence type="ECO:0000313" key="3">
    <source>
        <dbReference type="Proteomes" id="UP000323653"/>
    </source>
</evidence>
<dbReference type="AlphaFoldDB" id="A0A5C0VKV2"/>
<dbReference type="KEGG" id="pej:FYC62_11880"/>
<name>A0A5C0VKV2_9SPHI</name>
<organism evidence="2 3">
    <name type="scientific">Pedobacter aquae</name>
    <dbReference type="NCBI Taxonomy" id="2605747"/>
    <lineage>
        <taxon>Bacteria</taxon>
        <taxon>Pseudomonadati</taxon>
        <taxon>Bacteroidota</taxon>
        <taxon>Sphingobacteriia</taxon>
        <taxon>Sphingobacteriales</taxon>
        <taxon>Sphingobacteriaceae</taxon>
        <taxon>Pedobacter</taxon>
    </lineage>
</organism>
<protein>
    <submittedName>
        <fullName evidence="2">Uncharacterized protein</fullName>
    </submittedName>
</protein>
<reference evidence="2 3" key="1">
    <citation type="submission" date="2019-08" db="EMBL/GenBank/DDBJ databases">
        <title>Pedobacter sp. nov., isolated from Han river, South Korea.</title>
        <authorList>
            <person name="Lee D.-H."/>
            <person name="Kim Y.-S."/>
            <person name="Hwang E.-M."/>
            <person name="Le Tran T.C."/>
            <person name="Cha C.-J."/>
        </authorList>
    </citation>
    <scope>NUCLEOTIDE SEQUENCE [LARGE SCALE GENOMIC DNA]</scope>
    <source>
        <strain evidence="2 3">CJ43</strain>
    </source>
</reference>
<proteinExistence type="predicted"/>
<feature type="compositionally biased region" description="Basic and acidic residues" evidence="1">
    <location>
        <begin position="55"/>
        <end position="65"/>
    </location>
</feature>
<dbReference type="Proteomes" id="UP000323653">
    <property type="component" value="Chromosome"/>
</dbReference>
<dbReference type="RefSeq" id="WP_026905351.1">
    <property type="nucleotide sequence ID" value="NZ_CP043329.1"/>
</dbReference>
<accession>A0A5C0VKV2</accession>
<feature type="region of interest" description="Disordered" evidence="1">
    <location>
        <begin position="42"/>
        <end position="65"/>
    </location>
</feature>
<sequence>MTVTYLVDEKGNKTAVQLSMEDYLSLLESANLLPDHVKEGIKRGQEQGKAGLTKSTEEVMRKYNV</sequence>